<evidence type="ECO:0000313" key="2">
    <source>
        <dbReference type="EMBL" id="CAK0850000.1"/>
    </source>
</evidence>
<dbReference type="Proteomes" id="UP001189429">
    <property type="component" value="Unassembled WGS sequence"/>
</dbReference>
<comment type="caution">
    <text evidence="2">The sequence shown here is derived from an EMBL/GenBank/DDBJ whole genome shotgun (WGS) entry which is preliminary data.</text>
</comment>
<organism evidence="2 3">
    <name type="scientific">Prorocentrum cordatum</name>
    <dbReference type="NCBI Taxonomy" id="2364126"/>
    <lineage>
        <taxon>Eukaryota</taxon>
        <taxon>Sar</taxon>
        <taxon>Alveolata</taxon>
        <taxon>Dinophyceae</taxon>
        <taxon>Prorocentrales</taxon>
        <taxon>Prorocentraceae</taxon>
        <taxon>Prorocentrum</taxon>
    </lineage>
</organism>
<protein>
    <submittedName>
        <fullName evidence="2">Uncharacterized protein</fullName>
    </submittedName>
</protein>
<proteinExistence type="predicted"/>
<keyword evidence="3" id="KW-1185">Reference proteome</keyword>
<feature type="compositionally biased region" description="Gly residues" evidence="1">
    <location>
        <begin position="387"/>
        <end position="404"/>
    </location>
</feature>
<evidence type="ECO:0000256" key="1">
    <source>
        <dbReference type="SAM" id="MobiDB-lite"/>
    </source>
</evidence>
<reference evidence="2" key="1">
    <citation type="submission" date="2023-10" db="EMBL/GenBank/DDBJ databases">
        <authorList>
            <person name="Chen Y."/>
            <person name="Shah S."/>
            <person name="Dougan E. K."/>
            <person name="Thang M."/>
            <person name="Chan C."/>
        </authorList>
    </citation>
    <scope>NUCLEOTIDE SEQUENCE [LARGE SCALE GENOMIC DNA]</scope>
</reference>
<name>A0ABN9TVH2_9DINO</name>
<sequence length="493" mass="51305">MWPRDEIDAVLARLPGAAFGGRVGSEAAAARVEFVAGADPGAREGGRPLLWHDGIARHMAELCESVDPSDFADESTRQWILDNIKSGAAPFDGASEPGDWPTVRISRAQAGAGPVAAGGELPEAMRDHAKLRTASLEREKKGNKLSCCLQARLMDWGRKSILAGALTHAKFLGYQFQILKVMAAAAPRAPPPVAAARGAGADSVGSNAQVEVSAVAAGGGGGRSSVRSARGGQRRWAKGFPAPELAAARPSTASGAKPMSVRTCPERFLGVGRFGEVQLRTQRRRLYALEGRGPARPGRFAMEKAESVAVCCPEGAGPRWPSFNTPCLESVEPAKLSSPRPLSARLCAPAAGGPPGLAWSVAEAAQGGATSRAHLGGARAASWDPEQGGGGTPGCAHVVGGGGADPRLAGEPRGGAAATSRHRGRALRSTAGSSEQRAHNRSARASEASGRGSIRWSNVLDTANQKVVRKAHRLFHQLRSSPRVKRWGSFARS</sequence>
<dbReference type="EMBL" id="CAUYUJ010015112">
    <property type="protein sequence ID" value="CAK0850000.1"/>
    <property type="molecule type" value="Genomic_DNA"/>
</dbReference>
<gene>
    <name evidence="2" type="ORF">PCOR1329_LOCUS42551</name>
</gene>
<accession>A0ABN9TVH2</accession>
<feature type="region of interest" description="Disordered" evidence="1">
    <location>
        <begin position="373"/>
        <end position="451"/>
    </location>
</feature>
<evidence type="ECO:0000313" key="3">
    <source>
        <dbReference type="Proteomes" id="UP001189429"/>
    </source>
</evidence>